<reference evidence="2 3" key="1">
    <citation type="submission" date="2018-10" db="EMBL/GenBank/DDBJ databases">
        <title>Isolation from soil.</title>
        <authorList>
            <person name="Hu J."/>
        </authorList>
    </citation>
    <scope>NUCLEOTIDE SEQUENCE [LARGE SCALE GENOMIC DNA]</scope>
    <source>
        <strain evidence="2 3">NEAU-Ht49</strain>
    </source>
</reference>
<name>A0A3M2LU20_9ACTN</name>
<feature type="transmembrane region" description="Helical" evidence="1">
    <location>
        <begin position="79"/>
        <end position="99"/>
    </location>
</feature>
<dbReference type="RefSeq" id="WP_122197247.1">
    <property type="nucleotide sequence ID" value="NZ_JBHSKC010000021.1"/>
</dbReference>
<feature type="transmembrane region" description="Helical" evidence="1">
    <location>
        <begin position="48"/>
        <end position="67"/>
    </location>
</feature>
<keyword evidence="1" id="KW-0812">Transmembrane</keyword>
<keyword evidence="1" id="KW-1133">Transmembrane helix</keyword>
<evidence type="ECO:0000256" key="1">
    <source>
        <dbReference type="SAM" id="Phobius"/>
    </source>
</evidence>
<dbReference type="EMBL" id="RFFG01000055">
    <property type="protein sequence ID" value="RMI40380.1"/>
    <property type="molecule type" value="Genomic_DNA"/>
</dbReference>
<dbReference type="Pfam" id="PF19545">
    <property type="entry name" value="DUF6069"/>
    <property type="match status" value="1"/>
</dbReference>
<evidence type="ECO:0000313" key="2">
    <source>
        <dbReference type="EMBL" id="RMI40380.1"/>
    </source>
</evidence>
<proteinExistence type="predicted"/>
<feature type="transmembrane region" description="Helical" evidence="1">
    <location>
        <begin position="105"/>
        <end position="123"/>
    </location>
</feature>
<gene>
    <name evidence="2" type="ORF">EBO15_26785</name>
</gene>
<dbReference type="InterPro" id="IPR045713">
    <property type="entry name" value="DUF6069"/>
</dbReference>
<sequence>MNTSLKQPLLTIAGATAAALAVWTVAVPVAGVDLTVRMGDGTGTVGPLMIVLTSVLAGLSGWILLAILRRRTPRAERAWPFVAPGVLIASFTGPSSNAVGASSTVVLILLHVVVGIILTLGLMPRRRPAIP</sequence>
<evidence type="ECO:0008006" key="4">
    <source>
        <dbReference type="Google" id="ProtNLM"/>
    </source>
</evidence>
<evidence type="ECO:0000313" key="3">
    <source>
        <dbReference type="Proteomes" id="UP000282674"/>
    </source>
</evidence>
<comment type="caution">
    <text evidence="2">The sequence shown here is derived from an EMBL/GenBank/DDBJ whole genome shotgun (WGS) entry which is preliminary data.</text>
</comment>
<organism evidence="2 3">
    <name type="scientific">Actinomadura harenae</name>
    <dbReference type="NCBI Taxonomy" id="2483351"/>
    <lineage>
        <taxon>Bacteria</taxon>
        <taxon>Bacillati</taxon>
        <taxon>Actinomycetota</taxon>
        <taxon>Actinomycetes</taxon>
        <taxon>Streptosporangiales</taxon>
        <taxon>Thermomonosporaceae</taxon>
        <taxon>Actinomadura</taxon>
    </lineage>
</organism>
<accession>A0A3M2LU20</accession>
<dbReference type="OrthoDB" id="3482556at2"/>
<protein>
    <recommendedName>
        <fullName evidence="4">Transmembrane protein</fullName>
    </recommendedName>
</protein>
<keyword evidence="1" id="KW-0472">Membrane</keyword>
<dbReference type="Proteomes" id="UP000282674">
    <property type="component" value="Unassembled WGS sequence"/>
</dbReference>
<dbReference type="AlphaFoldDB" id="A0A3M2LU20"/>
<keyword evidence="3" id="KW-1185">Reference proteome</keyword>